<name>A0A4Z1EAB1_9MICO</name>
<dbReference type="RefSeq" id="WP_158292546.1">
    <property type="nucleotide sequence ID" value="NZ_RHPJ01000001.1"/>
</dbReference>
<reference evidence="1 2" key="1">
    <citation type="submission" date="2018-11" db="EMBL/GenBank/DDBJ databases">
        <title>Complete genome sequencing of the Actinobacteria Serinibacter sp. K3-2.</title>
        <authorList>
            <person name="Rakitin A.L."/>
            <person name="Beletsky A.V."/>
            <person name="Mardanov A.V."/>
            <person name="Ravin N.V."/>
            <person name="Gromova A.S."/>
            <person name="Filippova S.N."/>
            <person name="Gal'Chenko V.F."/>
        </authorList>
    </citation>
    <scope>NUCLEOTIDE SEQUENCE [LARGE SCALE GENOMIC DNA]</scope>
    <source>
        <strain evidence="1 2">K3-2</strain>
    </source>
</reference>
<dbReference type="PANTHER" id="PTHR13812:SF19">
    <property type="entry name" value="KETIMINE REDUCTASE MU-CRYSTALLIN"/>
    <property type="match status" value="1"/>
</dbReference>
<dbReference type="PIRSF" id="PIRSF001439">
    <property type="entry name" value="CryM"/>
    <property type="match status" value="1"/>
</dbReference>
<evidence type="ECO:0000313" key="1">
    <source>
        <dbReference type="EMBL" id="TGO06381.1"/>
    </source>
</evidence>
<dbReference type="GO" id="GO:0005737">
    <property type="term" value="C:cytoplasm"/>
    <property type="evidence" value="ECO:0007669"/>
    <property type="project" value="TreeGrafter"/>
</dbReference>
<dbReference type="Gene3D" id="3.40.50.720">
    <property type="entry name" value="NAD(P)-binding Rossmann-like Domain"/>
    <property type="match status" value="1"/>
</dbReference>
<evidence type="ECO:0000313" key="2">
    <source>
        <dbReference type="Proteomes" id="UP000297318"/>
    </source>
</evidence>
<protein>
    <submittedName>
        <fullName evidence="1">Ornithine cyclodeaminase</fullName>
    </submittedName>
</protein>
<keyword evidence="2" id="KW-1185">Reference proteome</keyword>
<gene>
    <name evidence="1" type="ORF">SERN_0573</name>
</gene>
<sequence length="324" mass="33356">MTRLVDDATCAALLRPRDVAVALAAAHIAHHRGAIAQPVPTALDLPGHGRLDAERRPRHVLMSAADGDLTVVKTLLDAPARRDDGGPAQRSVLAVHSTRTGDCLALLDGRTLTRVRTAAATVLAVATLARQDLRVLGVLGAGALALEHLRAARDHLDPAEVVLWSRTPASVEALAASARELGLRARVADSPAAVAASADAVVTVTPATDPLLMAGDLRPGLHVSAVGSPPRPGYREVDAGSFARADLVVVDDRAVALAESAQVRDAVAAGFDGGALVEIGAVLAGDHPGRTDPDQITLHSSIGVALQDLATVRLILERLGTSVP</sequence>
<dbReference type="InterPro" id="IPR023401">
    <property type="entry name" value="ODC_N"/>
</dbReference>
<dbReference type="OrthoDB" id="7209364at2"/>
<dbReference type="AlphaFoldDB" id="A0A4Z1EAB1"/>
<dbReference type="Gene3D" id="3.30.1780.10">
    <property type="entry name" value="ornithine cyclodeaminase, domain 1"/>
    <property type="match status" value="1"/>
</dbReference>
<accession>A0A4Z1EAB1</accession>
<dbReference type="Proteomes" id="UP000297318">
    <property type="component" value="Unassembled WGS sequence"/>
</dbReference>
<dbReference type="PANTHER" id="PTHR13812">
    <property type="entry name" value="KETIMINE REDUCTASE MU-CRYSTALLIN"/>
    <property type="match status" value="1"/>
</dbReference>
<dbReference type="InterPro" id="IPR003462">
    <property type="entry name" value="ODC_Mu_crystall"/>
</dbReference>
<dbReference type="InterPro" id="IPR036291">
    <property type="entry name" value="NAD(P)-bd_dom_sf"/>
</dbReference>
<organism evidence="1 2">
    <name type="scientific">Serinibacter arcticus</name>
    <dbReference type="NCBI Taxonomy" id="1655435"/>
    <lineage>
        <taxon>Bacteria</taxon>
        <taxon>Bacillati</taxon>
        <taxon>Actinomycetota</taxon>
        <taxon>Actinomycetes</taxon>
        <taxon>Micrococcales</taxon>
        <taxon>Beutenbergiaceae</taxon>
        <taxon>Serinibacter</taxon>
    </lineage>
</organism>
<dbReference type="EMBL" id="RHPJ01000001">
    <property type="protein sequence ID" value="TGO06381.1"/>
    <property type="molecule type" value="Genomic_DNA"/>
</dbReference>
<proteinExistence type="predicted"/>
<comment type="caution">
    <text evidence="1">The sequence shown here is derived from an EMBL/GenBank/DDBJ whole genome shotgun (WGS) entry which is preliminary data.</text>
</comment>
<dbReference type="Pfam" id="PF02423">
    <property type="entry name" value="OCD_Mu_crystall"/>
    <property type="match status" value="1"/>
</dbReference>
<dbReference type="SUPFAM" id="SSF51735">
    <property type="entry name" value="NAD(P)-binding Rossmann-fold domains"/>
    <property type="match status" value="1"/>
</dbReference>